<proteinExistence type="predicted"/>
<dbReference type="Proteomes" id="UP000008177">
    <property type="component" value="Unplaced contigs"/>
</dbReference>
<gene>
    <name evidence="1" type="ORF">BofuT4_uP047200.1</name>
</gene>
<organism evidence="1 2">
    <name type="scientific">Botryotinia fuckeliana (strain T4)</name>
    <name type="common">Noble rot fungus</name>
    <name type="synonym">Botrytis cinerea</name>
    <dbReference type="NCBI Taxonomy" id="999810"/>
    <lineage>
        <taxon>Eukaryota</taxon>
        <taxon>Fungi</taxon>
        <taxon>Dikarya</taxon>
        <taxon>Ascomycota</taxon>
        <taxon>Pezizomycotina</taxon>
        <taxon>Leotiomycetes</taxon>
        <taxon>Helotiales</taxon>
        <taxon>Sclerotiniaceae</taxon>
        <taxon>Botrytis</taxon>
    </lineage>
</organism>
<name>G2XZ15_BOTF4</name>
<protein>
    <submittedName>
        <fullName evidence="1">Uncharacterized protein</fullName>
    </submittedName>
</protein>
<accession>G2XZ15</accession>
<dbReference type="AlphaFoldDB" id="G2XZ15"/>
<sequence length="68" mass="7400">MQCIATLGVTGFLDFDLIMLECAVSSRGFSSSQLLAYDGPFQAARWGRKVYGELLPGAEMTLLAEESH</sequence>
<dbReference type="EMBL" id="FQ790278">
    <property type="protein sequence ID" value="CCD45702.1"/>
    <property type="molecule type" value="Genomic_DNA"/>
</dbReference>
<reference evidence="2" key="1">
    <citation type="journal article" date="2011" name="PLoS Genet.">
        <title>Genomic analysis of the necrotrophic fungal pathogens Sclerotinia sclerotiorum and Botrytis cinerea.</title>
        <authorList>
            <person name="Amselem J."/>
            <person name="Cuomo C.A."/>
            <person name="van Kan J.A."/>
            <person name="Viaud M."/>
            <person name="Benito E.P."/>
            <person name="Couloux A."/>
            <person name="Coutinho P.M."/>
            <person name="de Vries R.P."/>
            <person name="Dyer P.S."/>
            <person name="Fillinger S."/>
            <person name="Fournier E."/>
            <person name="Gout L."/>
            <person name="Hahn M."/>
            <person name="Kohn L."/>
            <person name="Lapalu N."/>
            <person name="Plummer K.M."/>
            <person name="Pradier J.M."/>
            <person name="Quevillon E."/>
            <person name="Sharon A."/>
            <person name="Simon A."/>
            <person name="ten Have A."/>
            <person name="Tudzynski B."/>
            <person name="Tudzynski P."/>
            <person name="Wincker P."/>
            <person name="Andrew M."/>
            <person name="Anthouard V."/>
            <person name="Beever R.E."/>
            <person name="Beffa R."/>
            <person name="Benoit I."/>
            <person name="Bouzid O."/>
            <person name="Brault B."/>
            <person name="Chen Z."/>
            <person name="Choquer M."/>
            <person name="Collemare J."/>
            <person name="Cotton P."/>
            <person name="Danchin E.G."/>
            <person name="Da Silva C."/>
            <person name="Gautier A."/>
            <person name="Giraud C."/>
            <person name="Giraud T."/>
            <person name="Gonzalez C."/>
            <person name="Grossetete S."/>
            <person name="Guldener U."/>
            <person name="Henrissat B."/>
            <person name="Howlett B.J."/>
            <person name="Kodira C."/>
            <person name="Kretschmer M."/>
            <person name="Lappartient A."/>
            <person name="Leroch M."/>
            <person name="Levis C."/>
            <person name="Mauceli E."/>
            <person name="Neuveglise C."/>
            <person name="Oeser B."/>
            <person name="Pearson M."/>
            <person name="Poulain J."/>
            <person name="Poussereau N."/>
            <person name="Quesneville H."/>
            <person name="Rascle C."/>
            <person name="Schumacher J."/>
            <person name="Segurens B."/>
            <person name="Sexton A."/>
            <person name="Silva E."/>
            <person name="Sirven C."/>
            <person name="Soanes D.M."/>
            <person name="Talbot N.J."/>
            <person name="Templeton M."/>
            <person name="Yandava C."/>
            <person name="Yarden O."/>
            <person name="Zeng Q."/>
            <person name="Rollins J.A."/>
            <person name="Lebrun M.H."/>
            <person name="Dickman M."/>
        </authorList>
    </citation>
    <scope>NUCLEOTIDE SEQUENCE [LARGE SCALE GENOMIC DNA]</scope>
    <source>
        <strain evidence="2">T4</strain>
    </source>
</reference>
<evidence type="ECO:0000313" key="1">
    <source>
        <dbReference type="EMBL" id="CCD45702.1"/>
    </source>
</evidence>
<evidence type="ECO:0000313" key="2">
    <source>
        <dbReference type="Proteomes" id="UP000008177"/>
    </source>
</evidence>
<dbReference type="InParanoid" id="G2XZ15"/>
<dbReference type="HOGENOM" id="CLU_2793688_0_0_1"/>